<keyword evidence="2" id="KW-0812">Transmembrane</keyword>
<keyword evidence="2" id="KW-0472">Membrane</keyword>
<protein>
    <submittedName>
        <fullName evidence="3">Uncharacterized protein</fullName>
    </submittedName>
</protein>
<evidence type="ECO:0000256" key="1">
    <source>
        <dbReference type="SAM" id="MobiDB-lite"/>
    </source>
</evidence>
<feature type="compositionally biased region" description="Low complexity" evidence="1">
    <location>
        <begin position="71"/>
        <end position="85"/>
    </location>
</feature>
<reference evidence="3 4" key="1">
    <citation type="submission" date="2023-01" db="EMBL/GenBank/DDBJ databases">
        <title>Analysis of 21 Apiospora genomes using comparative genomics revels a genus with tremendous synthesis potential of carbohydrate active enzymes and secondary metabolites.</title>
        <authorList>
            <person name="Sorensen T."/>
        </authorList>
    </citation>
    <scope>NUCLEOTIDE SEQUENCE [LARGE SCALE GENOMIC DNA]</scope>
    <source>
        <strain evidence="3 4">CBS 83171</strain>
    </source>
</reference>
<evidence type="ECO:0000313" key="3">
    <source>
        <dbReference type="EMBL" id="KAK8081804.1"/>
    </source>
</evidence>
<proteinExistence type="predicted"/>
<feature type="transmembrane region" description="Helical" evidence="2">
    <location>
        <begin position="161"/>
        <end position="182"/>
    </location>
</feature>
<dbReference type="EMBL" id="JAQQWM010000001">
    <property type="protein sequence ID" value="KAK8081804.1"/>
    <property type="molecule type" value="Genomic_DNA"/>
</dbReference>
<feature type="transmembrane region" description="Helical" evidence="2">
    <location>
        <begin position="128"/>
        <end position="149"/>
    </location>
</feature>
<accession>A0ABR1WE72</accession>
<evidence type="ECO:0000256" key="2">
    <source>
        <dbReference type="SAM" id="Phobius"/>
    </source>
</evidence>
<evidence type="ECO:0000313" key="4">
    <source>
        <dbReference type="Proteomes" id="UP001446871"/>
    </source>
</evidence>
<keyword evidence="2" id="KW-1133">Transmembrane helix</keyword>
<sequence length="402" mass="43692">MTAPTSICRGFTHPVVLLMRSSLKQPMMRQAFFTSSTTPLTPAVLRSPLGRRFLSTTRQLLSQATDRSKNAAPRAGAATAAAATPKTPPAPRAVGGAANFPSTSSYALRLAQNKHGATLFEAAPQRMFLASSYAAGFVCIGGAIVNLYYNVYNPPPGLGEWIPYAFSAVAVMLALLGTNFALMPAHVVRLIRVLPSAAAQAAAAAGKPGVAGARPNLVGAAGSSSVSPHKVQLEVLVRRLTPIPGFPLKRMVVEPNEIVMKTRLFHPKKAEPTEIEKMRMGREWEKRKKEQMQYNKDHLMTAPFRDGAWAMGQFFTAIRRGLTGEGFAPVEIKGGKYKLDIVKGYALEDGRALDRIVRIESDPSPYDTALFSIHISLMIYGPATLQFTTVNYDYPGTFLLRW</sequence>
<feature type="region of interest" description="Disordered" evidence="1">
    <location>
        <begin position="63"/>
        <end position="95"/>
    </location>
</feature>
<organism evidence="3 4">
    <name type="scientific">Apiospora saccharicola</name>
    <dbReference type="NCBI Taxonomy" id="335842"/>
    <lineage>
        <taxon>Eukaryota</taxon>
        <taxon>Fungi</taxon>
        <taxon>Dikarya</taxon>
        <taxon>Ascomycota</taxon>
        <taxon>Pezizomycotina</taxon>
        <taxon>Sordariomycetes</taxon>
        <taxon>Xylariomycetidae</taxon>
        <taxon>Amphisphaeriales</taxon>
        <taxon>Apiosporaceae</taxon>
        <taxon>Apiospora</taxon>
    </lineage>
</organism>
<gene>
    <name evidence="3" type="ORF">PG996_000585</name>
</gene>
<keyword evidence="4" id="KW-1185">Reference proteome</keyword>
<dbReference type="Proteomes" id="UP001446871">
    <property type="component" value="Unassembled WGS sequence"/>
</dbReference>
<name>A0ABR1WE72_9PEZI</name>
<comment type="caution">
    <text evidence="3">The sequence shown here is derived from an EMBL/GenBank/DDBJ whole genome shotgun (WGS) entry which is preliminary data.</text>
</comment>